<dbReference type="InterPro" id="IPR010130">
    <property type="entry name" value="T1SS_OMP_TolC"/>
</dbReference>
<feature type="signal peptide" evidence="8">
    <location>
        <begin position="1"/>
        <end position="36"/>
    </location>
</feature>
<evidence type="ECO:0000256" key="1">
    <source>
        <dbReference type="ARBA" id="ARBA00004442"/>
    </source>
</evidence>
<keyword evidence="10" id="KW-1185">Reference proteome</keyword>
<evidence type="ECO:0000256" key="5">
    <source>
        <dbReference type="ARBA" id="ARBA00022692"/>
    </source>
</evidence>
<evidence type="ECO:0000313" key="9">
    <source>
        <dbReference type="EMBL" id="OBX29625.1"/>
    </source>
</evidence>
<dbReference type="SUPFAM" id="SSF56954">
    <property type="entry name" value="Outer membrane efflux proteins (OEP)"/>
    <property type="match status" value="1"/>
</dbReference>
<protein>
    <submittedName>
        <fullName evidence="9">RND transporter</fullName>
    </submittedName>
</protein>
<dbReference type="AlphaFoldDB" id="A0A1A7RBJ5"/>
<comment type="subcellular location">
    <subcellularLocation>
        <location evidence="1">Cell outer membrane</location>
    </subcellularLocation>
</comment>
<sequence length="513" mass="56999">MQLRKITNPKKGLKRPNKYAFVCMLLLPFSISLVHAAEVDNAKKHKTLQESLDKIFLPKPKRSIDKIDVTELSKFNLDTTRVAELPAVSYGQKIQGSYNPNTVAKNLSFVDAIHIAVQRRPEITQSIAAVGSQSANVDVANAAYYPQISGGLGTADLTKGERGRQLFSLNATQMLYDFGKTRSLVDIEEAKTLQEQANVLVNLDEVSLEVANAIINIKRYQEITKIANQQIAGVSRIAEIANLRAKAGISSQADPIQAQSNLEAAESNLIVQETQLKQYQQRLRTLLGFDVSNINWVIPDRILTAAELYKDPDFKMIPSMMQAQAGVEVAKLQKQQSKLSAYPTINVKGSLSQAVNGRNPNNNEDDGLYSSIMLEATSNLYQGGAVAAQTRAASYAEEAAKAQVNTVYLDVVDQVRLIREQIENKKRQMSVLVQRRETTVRTKELYQEQYKLGTRTVVDLLNAEQAIHSAAQEIVSSQYDIYASLAQYIQVTGRSRDIYELNNMSIQGFEVQP</sequence>
<keyword evidence="8" id="KW-0732">Signal</keyword>
<evidence type="ECO:0000256" key="7">
    <source>
        <dbReference type="ARBA" id="ARBA00023237"/>
    </source>
</evidence>
<reference evidence="10" key="1">
    <citation type="submission" date="2016-06" db="EMBL/GenBank/DDBJ databases">
        <authorList>
            <person name="Radolfova-Krizova L."/>
            <person name="Nemec A."/>
        </authorList>
    </citation>
    <scope>NUCLEOTIDE SEQUENCE [LARGE SCALE GENOMIC DNA]</scope>
    <source>
        <strain evidence="10">ANC 4275</strain>
    </source>
</reference>
<dbReference type="Gene3D" id="1.20.1600.10">
    <property type="entry name" value="Outer membrane efflux proteins (OEP)"/>
    <property type="match status" value="1"/>
</dbReference>
<evidence type="ECO:0000256" key="6">
    <source>
        <dbReference type="ARBA" id="ARBA00023136"/>
    </source>
</evidence>
<proteinExistence type="inferred from homology"/>
<keyword evidence="5" id="KW-0812">Transmembrane</keyword>
<dbReference type="GO" id="GO:0015288">
    <property type="term" value="F:porin activity"/>
    <property type="evidence" value="ECO:0007669"/>
    <property type="project" value="TreeGrafter"/>
</dbReference>
<accession>A0A1A7RBJ5</accession>
<dbReference type="GO" id="GO:1990281">
    <property type="term" value="C:efflux pump complex"/>
    <property type="evidence" value="ECO:0007669"/>
    <property type="project" value="TreeGrafter"/>
</dbReference>
<dbReference type="STRING" id="1443941.A9J31_13130"/>
<dbReference type="EMBL" id="LZDS01000005">
    <property type="protein sequence ID" value="OBX29625.1"/>
    <property type="molecule type" value="Genomic_DNA"/>
</dbReference>
<comment type="similarity">
    <text evidence="2">Belongs to the outer membrane factor (OMF) (TC 1.B.17) family.</text>
</comment>
<evidence type="ECO:0000256" key="2">
    <source>
        <dbReference type="ARBA" id="ARBA00007613"/>
    </source>
</evidence>
<dbReference type="Pfam" id="PF02321">
    <property type="entry name" value="OEP"/>
    <property type="match status" value="2"/>
</dbReference>
<dbReference type="PANTHER" id="PTHR30026">
    <property type="entry name" value="OUTER MEMBRANE PROTEIN TOLC"/>
    <property type="match status" value="1"/>
</dbReference>
<dbReference type="Proteomes" id="UP000185753">
    <property type="component" value="Unassembled WGS sequence"/>
</dbReference>
<feature type="chain" id="PRO_5008510457" evidence="8">
    <location>
        <begin position="37"/>
        <end position="513"/>
    </location>
</feature>
<dbReference type="PANTHER" id="PTHR30026:SF22">
    <property type="entry name" value="OUTER MEMBRANE EFFLUX PROTEIN"/>
    <property type="match status" value="1"/>
</dbReference>
<dbReference type="InterPro" id="IPR003423">
    <property type="entry name" value="OMP_efflux"/>
</dbReference>
<evidence type="ECO:0000256" key="3">
    <source>
        <dbReference type="ARBA" id="ARBA00022448"/>
    </source>
</evidence>
<dbReference type="NCBIfam" id="TIGR01844">
    <property type="entry name" value="type_I_sec_TolC"/>
    <property type="match status" value="1"/>
</dbReference>
<keyword evidence="7" id="KW-0998">Cell outer membrane</keyword>
<comment type="caution">
    <text evidence="9">The sequence shown here is derived from an EMBL/GenBank/DDBJ whole genome shotgun (WGS) entry which is preliminary data.</text>
</comment>
<dbReference type="GO" id="GO:0015562">
    <property type="term" value="F:efflux transmembrane transporter activity"/>
    <property type="evidence" value="ECO:0007669"/>
    <property type="project" value="InterPro"/>
</dbReference>
<dbReference type="InterPro" id="IPR051906">
    <property type="entry name" value="TolC-like"/>
</dbReference>
<keyword evidence="3" id="KW-0813">Transport</keyword>
<organism evidence="9 10">
    <name type="scientific">Acinetobacter gandensis</name>
    <dbReference type="NCBI Taxonomy" id="1443941"/>
    <lineage>
        <taxon>Bacteria</taxon>
        <taxon>Pseudomonadati</taxon>
        <taxon>Pseudomonadota</taxon>
        <taxon>Gammaproteobacteria</taxon>
        <taxon>Moraxellales</taxon>
        <taxon>Moraxellaceae</taxon>
        <taxon>Acinetobacter</taxon>
    </lineage>
</organism>
<evidence type="ECO:0000256" key="4">
    <source>
        <dbReference type="ARBA" id="ARBA00022452"/>
    </source>
</evidence>
<gene>
    <name evidence="9" type="ORF">A9J31_13130</name>
</gene>
<evidence type="ECO:0000313" key="10">
    <source>
        <dbReference type="Proteomes" id="UP000185753"/>
    </source>
</evidence>
<evidence type="ECO:0000256" key="8">
    <source>
        <dbReference type="SAM" id="SignalP"/>
    </source>
</evidence>
<dbReference type="OrthoDB" id="314748at2"/>
<name>A0A1A7RBJ5_9GAMM</name>
<keyword evidence="6" id="KW-0472">Membrane</keyword>
<keyword evidence="4" id="KW-1134">Transmembrane beta strand</keyword>
<dbReference type="GO" id="GO:0009279">
    <property type="term" value="C:cell outer membrane"/>
    <property type="evidence" value="ECO:0007669"/>
    <property type="project" value="UniProtKB-SubCell"/>
</dbReference>